<accession>A0A2D0JKG9</accession>
<keyword evidence="2" id="KW-1185">Reference proteome</keyword>
<evidence type="ECO:0008006" key="3">
    <source>
        <dbReference type="Google" id="ProtNLM"/>
    </source>
</evidence>
<reference evidence="1 2" key="1">
    <citation type="journal article" date="2017" name="Nat. Microbiol.">
        <title>Natural product diversity associated with the nematode symbionts Photorhabdus and Xenorhabdus.</title>
        <authorList>
            <person name="Tobias N.J."/>
            <person name="Wolff H."/>
            <person name="Djahanschiri B."/>
            <person name="Grundmann F."/>
            <person name="Kronenwerth M."/>
            <person name="Shi Y.M."/>
            <person name="Simonyi S."/>
            <person name="Grun P."/>
            <person name="Shapiro-Ilan D."/>
            <person name="Pidot S.J."/>
            <person name="Stinear T.P."/>
            <person name="Ebersberger I."/>
            <person name="Bode H.B."/>
        </authorList>
    </citation>
    <scope>NUCLEOTIDE SEQUENCE [LARGE SCALE GENOMIC DNA]</scope>
    <source>
        <strain evidence="1 2">DSM 17902</strain>
    </source>
</reference>
<dbReference type="Proteomes" id="UP000221980">
    <property type="component" value="Unassembled WGS sequence"/>
</dbReference>
<name>A0A2D0JKG9_9GAMM</name>
<dbReference type="AlphaFoldDB" id="A0A2D0JKG9"/>
<comment type="caution">
    <text evidence="1">The sequence shown here is derived from an EMBL/GenBank/DDBJ whole genome shotgun (WGS) entry which is preliminary data.</text>
</comment>
<proteinExistence type="predicted"/>
<dbReference type="RefSeq" id="WP_208620460.1">
    <property type="nucleotide sequence ID" value="NZ_NITZ01000029.1"/>
</dbReference>
<evidence type="ECO:0000313" key="2">
    <source>
        <dbReference type="Proteomes" id="UP000221980"/>
    </source>
</evidence>
<sequence>MLIRYQESKKVKGKDILNEILNQEPPIKNTRRFKTEQGSHLNDKLIVIPLKTEKGTLPFGYGSHRCTGEIWGKLLH</sequence>
<gene>
    <name evidence="1" type="ORF">Xmir_03846</name>
</gene>
<dbReference type="EMBL" id="NITZ01000029">
    <property type="protein sequence ID" value="PHM46806.1"/>
    <property type="molecule type" value="Genomic_DNA"/>
</dbReference>
<protein>
    <recommendedName>
        <fullName evidence="3">Cytochrome P450</fullName>
    </recommendedName>
</protein>
<evidence type="ECO:0000313" key="1">
    <source>
        <dbReference type="EMBL" id="PHM46806.1"/>
    </source>
</evidence>
<organism evidence="1 2">
    <name type="scientific">Xenorhabdus miraniensis</name>
    <dbReference type="NCBI Taxonomy" id="351674"/>
    <lineage>
        <taxon>Bacteria</taxon>
        <taxon>Pseudomonadati</taxon>
        <taxon>Pseudomonadota</taxon>
        <taxon>Gammaproteobacteria</taxon>
        <taxon>Enterobacterales</taxon>
        <taxon>Morganellaceae</taxon>
        <taxon>Xenorhabdus</taxon>
    </lineage>
</organism>